<dbReference type="OrthoDB" id="408964at2759"/>
<sequence length="79" mass="9120">MLSYDNFKGIETIGRGGFAAMYRAVWFDKNKSLKLTIQIYISFNNKLKAYCDIGLKDPTFLKCFGVSKDKIIVLLWNML</sequence>
<dbReference type="Proteomes" id="UP000266673">
    <property type="component" value="Unassembled WGS sequence"/>
</dbReference>
<accession>A0A397U1J9</accession>
<protein>
    <recommendedName>
        <fullName evidence="3">Protein kinase domain-containing protein</fullName>
    </recommendedName>
</protein>
<evidence type="ECO:0000313" key="2">
    <source>
        <dbReference type="Proteomes" id="UP000266673"/>
    </source>
</evidence>
<proteinExistence type="predicted"/>
<evidence type="ECO:0000313" key="1">
    <source>
        <dbReference type="EMBL" id="RIB04084.1"/>
    </source>
</evidence>
<comment type="caution">
    <text evidence="1">The sequence shown here is derived from an EMBL/GenBank/DDBJ whole genome shotgun (WGS) entry which is preliminary data.</text>
</comment>
<dbReference type="AlphaFoldDB" id="A0A397U1J9"/>
<keyword evidence="2" id="KW-1185">Reference proteome</keyword>
<name>A0A397U1J9_9GLOM</name>
<reference evidence="1 2" key="1">
    <citation type="submission" date="2018-06" db="EMBL/GenBank/DDBJ databases">
        <title>Comparative genomics reveals the genomic features of Rhizophagus irregularis, R. cerebriforme, R. diaphanum and Gigaspora rosea, and their symbiotic lifestyle signature.</title>
        <authorList>
            <person name="Morin E."/>
            <person name="San Clemente H."/>
            <person name="Chen E.C.H."/>
            <person name="De La Providencia I."/>
            <person name="Hainaut M."/>
            <person name="Kuo A."/>
            <person name="Kohler A."/>
            <person name="Murat C."/>
            <person name="Tang N."/>
            <person name="Roy S."/>
            <person name="Loubradou J."/>
            <person name="Henrissat B."/>
            <person name="Grigoriev I.V."/>
            <person name="Corradi N."/>
            <person name="Roux C."/>
            <person name="Martin F.M."/>
        </authorList>
    </citation>
    <scope>NUCLEOTIDE SEQUENCE [LARGE SCALE GENOMIC DNA]</scope>
    <source>
        <strain evidence="1 2">DAOM 194757</strain>
    </source>
</reference>
<evidence type="ECO:0008006" key="3">
    <source>
        <dbReference type="Google" id="ProtNLM"/>
    </source>
</evidence>
<gene>
    <name evidence="1" type="ORF">C2G38_2223328</name>
</gene>
<organism evidence="1 2">
    <name type="scientific">Gigaspora rosea</name>
    <dbReference type="NCBI Taxonomy" id="44941"/>
    <lineage>
        <taxon>Eukaryota</taxon>
        <taxon>Fungi</taxon>
        <taxon>Fungi incertae sedis</taxon>
        <taxon>Mucoromycota</taxon>
        <taxon>Glomeromycotina</taxon>
        <taxon>Glomeromycetes</taxon>
        <taxon>Diversisporales</taxon>
        <taxon>Gigasporaceae</taxon>
        <taxon>Gigaspora</taxon>
    </lineage>
</organism>
<dbReference type="EMBL" id="QKWP01002258">
    <property type="protein sequence ID" value="RIB04084.1"/>
    <property type="molecule type" value="Genomic_DNA"/>
</dbReference>